<feature type="region of interest" description="Disordered" evidence="1">
    <location>
        <begin position="1"/>
        <end position="71"/>
    </location>
</feature>
<evidence type="ECO:0000313" key="3">
    <source>
        <dbReference type="Proteomes" id="UP001516400"/>
    </source>
</evidence>
<organism evidence="2 3">
    <name type="scientific">Cryptolaemus montrouzieri</name>
    <dbReference type="NCBI Taxonomy" id="559131"/>
    <lineage>
        <taxon>Eukaryota</taxon>
        <taxon>Metazoa</taxon>
        <taxon>Ecdysozoa</taxon>
        <taxon>Arthropoda</taxon>
        <taxon>Hexapoda</taxon>
        <taxon>Insecta</taxon>
        <taxon>Pterygota</taxon>
        <taxon>Neoptera</taxon>
        <taxon>Endopterygota</taxon>
        <taxon>Coleoptera</taxon>
        <taxon>Polyphaga</taxon>
        <taxon>Cucujiformia</taxon>
        <taxon>Coccinelloidea</taxon>
        <taxon>Coccinellidae</taxon>
        <taxon>Scymninae</taxon>
        <taxon>Scymnini</taxon>
        <taxon>Cryptolaemus</taxon>
    </lineage>
</organism>
<accession>A0ABD2P4R7</accession>
<reference evidence="2 3" key="1">
    <citation type="journal article" date="2021" name="BMC Biol.">
        <title>Horizontally acquired antibacterial genes associated with adaptive radiation of ladybird beetles.</title>
        <authorList>
            <person name="Li H.S."/>
            <person name="Tang X.F."/>
            <person name="Huang Y.H."/>
            <person name="Xu Z.Y."/>
            <person name="Chen M.L."/>
            <person name="Du X.Y."/>
            <person name="Qiu B.Y."/>
            <person name="Chen P.T."/>
            <person name="Zhang W."/>
            <person name="Slipinski A."/>
            <person name="Escalona H.E."/>
            <person name="Waterhouse R.M."/>
            <person name="Zwick A."/>
            <person name="Pang H."/>
        </authorList>
    </citation>
    <scope>NUCLEOTIDE SEQUENCE [LARGE SCALE GENOMIC DNA]</scope>
    <source>
        <strain evidence="2">SYSU2018</strain>
    </source>
</reference>
<evidence type="ECO:0000256" key="1">
    <source>
        <dbReference type="SAM" id="MobiDB-lite"/>
    </source>
</evidence>
<name>A0ABD2P4R7_9CUCU</name>
<comment type="caution">
    <text evidence="2">The sequence shown here is derived from an EMBL/GenBank/DDBJ whole genome shotgun (WGS) entry which is preliminary data.</text>
</comment>
<dbReference type="AlphaFoldDB" id="A0ABD2P4R7"/>
<gene>
    <name evidence="2" type="ORF">HHI36_000478</name>
</gene>
<keyword evidence="3" id="KW-1185">Reference proteome</keyword>
<feature type="compositionally biased region" description="Polar residues" evidence="1">
    <location>
        <begin position="57"/>
        <end position="71"/>
    </location>
</feature>
<feature type="compositionally biased region" description="Acidic residues" evidence="1">
    <location>
        <begin position="1"/>
        <end position="14"/>
    </location>
</feature>
<protein>
    <submittedName>
        <fullName evidence="2">Uncharacterized protein</fullName>
    </submittedName>
</protein>
<sequence>MLHDFEDDGEDESDGGWQEELQRRYEQDANFMAELRARQANSPGNNPVEGYPHPGYQYQQSSMGQHYSDNNYGVQQNMFSVAQQNHSGNGSQNYAEDYGGYNRVNCNSRPFGQQLVKPKQFVQEQENGQGFPIVKEQNQDKIQFEEALKQWVNR</sequence>
<proteinExistence type="predicted"/>
<evidence type="ECO:0000313" key="2">
    <source>
        <dbReference type="EMBL" id="KAL3285964.1"/>
    </source>
</evidence>
<dbReference type="EMBL" id="JABFTP020000185">
    <property type="protein sequence ID" value="KAL3285964.1"/>
    <property type="molecule type" value="Genomic_DNA"/>
</dbReference>
<dbReference type="Proteomes" id="UP001516400">
    <property type="component" value="Unassembled WGS sequence"/>
</dbReference>